<dbReference type="EMBL" id="CP087164">
    <property type="protein sequence ID" value="UGS34794.1"/>
    <property type="molecule type" value="Genomic_DNA"/>
</dbReference>
<proteinExistence type="predicted"/>
<name>A0A9E6XUP2_9ACTN</name>
<keyword evidence="1" id="KW-0472">Membrane</keyword>
<reference evidence="2" key="1">
    <citation type="journal article" date="2022" name="Int. J. Syst. Evol. Microbiol.">
        <title>Pseudomonas aegrilactucae sp. nov. and Pseudomonas morbosilactucae sp. nov., pathogens causing bacterial rot of lettuce in Japan.</title>
        <authorList>
            <person name="Sawada H."/>
            <person name="Fujikawa T."/>
            <person name="Satou M."/>
        </authorList>
    </citation>
    <scope>NUCLEOTIDE SEQUENCE</scope>
    <source>
        <strain evidence="2">0166_1</strain>
    </source>
</reference>
<accession>A0A9E6XUP2</accession>
<gene>
    <name evidence="2" type="ORF">DSM104329_01176</name>
</gene>
<keyword evidence="3" id="KW-1185">Reference proteome</keyword>
<keyword evidence="1" id="KW-1133">Transmembrane helix</keyword>
<evidence type="ECO:0000256" key="1">
    <source>
        <dbReference type="SAM" id="Phobius"/>
    </source>
</evidence>
<evidence type="ECO:0000313" key="3">
    <source>
        <dbReference type="Proteomes" id="UP001162834"/>
    </source>
</evidence>
<dbReference type="KEGG" id="sbae:DSM104329_01176"/>
<keyword evidence="1" id="KW-0812">Transmembrane</keyword>
<feature type="transmembrane region" description="Helical" evidence="1">
    <location>
        <begin position="6"/>
        <end position="30"/>
    </location>
</feature>
<sequence length="44" mass="5053">MTLGLVGVFFIFFPLLVNVLLGFIAAQVIGERHENIEFERTHTY</sequence>
<protein>
    <submittedName>
        <fullName evidence="2">Uncharacterized protein</fullName>
    </submittedName>
</protein>
<dbReference type="AlphaFoldDB" id="A0A9E6XUP2"/>
<dbReference type="Proteomes" id="UP001162834">
    <property type="component" value="Chromosome"/>
</dbReference>
<evidence type="ECO:0000313" key="2">
    <source>
        <dbReference type="EMBL" id="UGS34794.1"/>
    </source>
</evidence>
<organism evidence="2 3">
    <name type="scientific">Capillimicrobium parvum</name>
    <dbReference type="NCBI Taxonomy" id="2884022"/>
    <lineage>
        <taxon>Bacteria</taxon>
        <taxon>Bacillati</taxon>
        <taxon>Actinomycetota</taxon>
        <taxon>Thermoleophilia</taxon>
        <taxon>Solirubrobacterales</taxon>
        <taxon>Capillimicrobiaceae</taxon>
        <taxon>Capillimicrobium</taxon>
    </lineage>
</organism>